<reference evidence="1 2" key="1">
    <citation type="submission" date="2015-07" db="EMBL/GenBank/DDBJ databases">
        <title>High-quality draft genome sequence of Oceanobacillus caeni HM6, a bacillus isolated from a human feces.</title>
        <authorList>
            <person name="Kumar J."/>
            <person name="Verma M.K."/>
            <person name="Pandey R."/>
            <person name="Bhambi M."/>
            <person name="Chauhan N."/>
        </authorList>
    </citation>
    <scope>NUCLEOTIDE SEQUENCE [LARGE SCALE GENOMIC DNA]</scope>
    <source>
        <strain evidence="1 2">HM6</strain>
    </source>
</reference>
<dbReference type="EMBL" id="LGTK01000001">
    <property type="protein sequence ID" value="KPH79165.1"/>
    <property type="molecule type" value="Genomic_DNA"/>
</dbReference>
<dbReference type="Proteomes" id="UP000037854">
    <property type="component" value="Unassembled WGS sequence"/>
</dbReference>
<sequence>MSILVVNCNHWIGFHIVNTLLEHDFNIDGMINPNLQDDLLMFFGRNSDFQMVNDEKREYETCIIIGDHPKAQDFKAGNKWLLPINGIQKKEQTDLTTIHTPILFGEWMPMNENGIYHHNKLITFDSEEFKNNALSIHSFTPVLLQLIQNPSETHELYVHSRHEKRKSPGKNAIYIRESEPKEKYVADLKKHYKRYKKFYYS</sequence>
<name>A0ABR5MNJ8_9BACI</name>
<organism evidence="1 2">
    <name type="scientific">Oceanobacillus caeni</name>
    <dbReference type="NCBI Taxonomy" id="405946"/>
    <lineage>
        <taxon>Bacteria</taxon>
        <taxon>Bacillati</taxon>
        <taxon>Bacillota</taxon>
        <taxon>Bacilli</taxon>
        <taxon>Bacillales</taxon>
        <taxon>Bacillaceae</taxon>
        <taxon>Oceanobacillus</taxon>
    </lineage>
</organism>
<protein>
    <submittedName>
        <fullName evidence="1">Uncharacterized protein</fullName>
    </submittedName>
</protein>
<accession>A0ABR5MNJ8</accession>
<dbReference type="RefSeq" id="WP_060667458.1">
    <property type="nucleotide sequence ID" value="NZ_JARTGE010000148.1"/>
</dbReference>
<proteinExistence type="predicted"/>
<evidence type="ECO:0000313" key="2">
    <source>
        <dbReference type="Proteomes" id="UP000037854"/>
    </source>
</evidence>
<keyword evidence="2" id="KW-1185">Reference proteome</keyword>
<gene>
    <name evidence="1" type="ORF">AFL42_00150</name>
</gene>
<evidence type="ECO:0000313" key="1">
    <source>
        <dbReference type="EMBL" id="KPH79165.1"/>
    </source>
</evidence>
<comment type="caution">
    <text evidence="1">The sequence shown here is derived from an EMBL/GenBank/DDBJ whole genome shotgun (WGS) entry which is preliminary data.</text>
</comment>